<evidence type="ECO:0008006" key="2">
    <source>
        <dbReference type="Google" id="ProtNLM"/>
    </source>
</evidence>
<comment type="caution">
    <text evidence="1">The sequence shown here is derived from an EMBL/GenBank/DDBJ whole genome shotgun (WGS) entry which is preliminary data.</text>
</comment>
<protein>
    <recommendedName>
        <fullName evidence="2">PARP-type domain-containing protein</fullName>
    </recommendedName>
</protein>
<reference evidence="1" key="1">
    <citation type="journal article" date="2014" name="Front. Microbiol.">
        <title>High frequency of phylogenetically diverse reductive dehalogenase-homologous genes in deep subseafloor sedimentary metagenomes.</title>
        <authorList>
            <person name="Kawai M."/>
            <person name="Futagami T."/>
            <person name="Toyoda A."/>
            <person name="Takaki Y."/>
            <person name="Nishi S."/>
            <person name="Hori S."/>
            <person name="Arai W."/>
            <person name="Tsubouchi T."/>
            <person name="Morono Y."/>
            <person name="Uchiyama I."/>
            <person name="Ito T."/>
            <person name="Fujiyama A."/>
            <person name="Inagaki F."/>
            <person name="Takami H."/>
        </authorList>
    </citation>
    <scope>NUCLEOTIDE SEQUENCE</scope>
    <source>
        <strain evidence="1">Expedition CK06-06</strain>
    </source>
</reference>
<name>X1CZF0_9ZZZZ</name>
<sequence length="60" mass="7063">MYECKICRKYIKAENLKNTFQFTLGNVKCGKFHGVKSYYYHVKCLNKVDSKEVKLLVPIT</sequence>
<accession>X1CZF0</accession>
<proteinExistence type="predicted"/>
<organism evidence="1">
    <name type="scientific">marine sediment metagenome</name>
    <dbReference type="NCBI Taxonomy" id="412755"/>
    <lineage>
        <taxon>unclassified sequences</taxon>
        <taxon>metagenomes</taxon>
        <taxon>ecological metagenomes</taxon>
    </lineage>
</organism>
<dbReference type="AlphaFoldDB" id="X1CZF0"/>
<evidence type="ECO:0000313" key="1">
    <source>
        <dbReference type="EMBL" id="GAG89591.1"/>
    </source>
</evidence>
<dbReference type="EMBL" id="BART01011933">
    <property type="protein sequence ID" value="GAG89591.1"/>
    <property type="molecule type" value="Genomic_DNA"/>
</dbReference>
<gene>
    <name evidence="1" type="ORF">S01H4_25160</name>
</gene>